<comment type="function">
    <text evidence="4">Removes the pyruvyl group from chorismate, with concomitant aromatization of the ring, to provide 4-hydroxybenzoate (4HB) for the ubiquinone pathway.</text>
</comment>
<dbReference type="NCBIfam" id="NF008656">
    <property type="entry name" value="PRK11655.1"/>
    <property type="match status" value="1"/>
</dbReference>
<keyword evidence="2 4" id="KW-0831">Ubiquinone biosynthesis</keyword>
<evidence type="ECO:0000256" key="2">
    <source>
        <dbReference type="ARBA" id="ARBA00022688"/>
    </source>
</evidence>
<evidence type="ECO:0000256" key="4">
    <source>
        <dbReference type="HAMAP-Rule" id="MF_01632"/>
    </source>
</evidence>
<dbReference type="PATRIC" id="fig|1401327.3.peg.3417"/>
<dbReference type="InterPro" id="IPR028978">
    <property type="entry name" value="Chorismate_lyase_/UTRA_dom_sf"/>
</dbReference>
<evidence type="ECO:0000313" key="5">
    <source>
        <dbReference type="EMBL" id="ESU77405.1"/>
    </source>
</evidence>
<sequence length="202" mass="23105">MRLLRFCCALDHLICFTSPVNTFLRYNAFTLCNGEFGMSHPALTQLRALRYFKEIPALEPQLLDWLLLEDSMTKRFEQQGKTVSVTMIREGFVEQNEIPEELPLLPKESRYWLREILLCADGEPWLAGRTVVPVSTLSGPELALQKLGKTPLGRYLFTSSTLTRDFIEIGRDAGLWGRRSRLRLSGKPLLLTELFLPASPLY</sequence>
<dbReference type="AlphaFoldDB" id="A0A090NC77"/>
<dbReference type="InterPro" id="IPR007440">
    <property type="entry name" value="Chorismate--pyruvate_lyase"/>
</dbReference>
<protein>
    <recommendedName>
        <fullName evidence="4">Chorismate pyruvate-lyase</fullName>
        <shortName evidence="4">CL</shortName>
        <shortName evidence="4">CPL</shortName>
        <ecNumber evidence="4">4.1.3.40</ecNumber>
    </recommendedName>
</protein>
<name>A0A090NC77_SHIDY</name>
<gene>
    <name evidence="4" type="primary">ubiC</name>
    <name evidence="5" type="ORF">WRSd3_03694</name>
</gene>
<dbReference type="GO" id="GO:0005829">
    <property type="term" value="C:cytosol"/>
    <property type="evidence" value="ECO:0007669"/>
    <property type="project" value="TreeGrafter"/>
</dbReference>
<comment type="catalytic activity">
    <reaction evidence="4">
        <text>chorismate = 4-hydroxybenzoate + pyruvate</text>
        <dbReference type="Rhea" id="RHEA:16505"/>
        <dbReference type="ChEBI" id="CHEBI:15361"/>
        <dbReference type="ChEBI" id="CHEBI:17879"/>
        <dbReference type="ChEBI" id="CHEBI:29748"/>
        <dbReference type="EC" id="4.1.3.40"/>
    </reaction>
</comment>
<dbReference type="Proteomes" id="UP000017944">
    <property type="component" value="Unassembled WGS sequence"/>
</dbReference>
<feature type="binding site" evidence="4">
    <location>
        <position position="193"/>
    </location>
    <ligand>
        <name>substrate</name>
    </ligand>
</feature>
<reference evidence="5 6" key="1">
    <citation type="submission" date="2013-10" db="EMBL/GenBank/DDBJ databases">
        <title>Draft genomes and the virulence plasmids of Sd1617 vaccine constructs: WRSd3 and WRSd5.</title>
        <authorList>
            <person name="Aksomboon Vongsawan A."/>
            <person name="Venkatesan M.M."/>
            <person name="Vaisvil B."/>
            <person name="Emel G."/>
            <person name="Kepatral V."/>
            <person name="Sethabutr O."/>
            <person name="Serichantalergs O."/>
            <person name="Mason C."/>
        </authorList>
    </citation>
    <scope>NUCLEOTIDE SEQUENCE [LARGE SCALE GENOMIC DNA]</scope>
    <source>
        <strain evidence="5 6">WRSd3</strain>
    </source>
</reference>
<proteinExistence type="inferred from homology"/>
<dbReference type="Gene3D" id="3.40.1410.10">
    <property type="entry name" value="Chorismate lyase-like"/>
    <property type="match status" value="1"/>
</dbReference>
<feature type="binding site" evidence="4">
    <location>
        <position position="72"/>
    </location>
    <ligand>
        <name>substrate</name>
    </ligand>
</feature>
<keyword evidence="1 4" id="KW-0963">Cytoplasm</keyword>
<comment type="caution">
    <text evidence="5">The sequence shown here is derived from an EMBL/GenBank/DDBJ whole genome shotgun (WGS) entry which is preliminary data.</text>
</comment>
<dbReference type="GO" id="GO:0042866">
    <property type="term" value="P:pyruvate biosynthetic process"/>
    <property type="evidence" value="ECO:0007669"/>
    <property type="project" value="UniProtKB-UniRule"/>
</dbReference>
<organism evidence="5 6">
    <name type="scientific">Shigella dysenteriae WRSd3</name>
    <dbReference type="NCBI Taxonomy" id="1401327"/>
    <lineage>
        <taxon>Bacteria</taxon>
        <taxon>Pseudomonadati</taxon>
        <taxon>Pseudomonadota</taxon>
        <taxon>Gammaproteobacteria</taxon>
        <taxon>Enterobacterales</taxon>
        <taxon>Enterobacteriaceae</taxon>
        <taxon>Shigella</taxon>
    </lineage>
</organism>
<dbReference type="PANTHER" id="PTHR38683">
    <property type="entry name" value="CHORISMATE PYRUVATE-LYASE"/>
    <property type="match status" value="1"/>
</dbReference>
<dbReference type="EC" id="4.1.3.40" evidence="4"/>
<keyword evidence="3 4" id="KW-0456">Lyase</keyword>
<dbReference type="UniPathway" id="UPA00232"/>
<dbReference type="GO" id="GO:0008813">
    <property type="term" value="F:chorismate lyase activity"/>
    <property type="evidence" value="ECO:0007669"/>
    <property type="project" value="UniProtKB-UniRule"/>
</dbReference>
<evidence type="ECO:0000256" key="3">
    <source>
        <dbReference type="ARBA" id="ARBA00023239"/>
    </source>
</evidence>
<evidence type="ECO:0000256" key="1">
    <source>
        <dbReference type="ARBA" id="ARBA00022490"/>
    </source>
</evidence>
<dbReference type="GO" id="GO:0006744">
    <property type="term" value="P:ubiquinone biosynthetic process"/>
    <property type="evidence" value="ECO:0007669"/>
    <property type="project" value="UniProtKB-UniRule"/>
</dbReference>
<feature type="binding site" evidence="4">
    <location>
        <position position="152"/>
    </location>
    <ligand>
        <name>substrate</name>
    </ligand>
</feature>
<dbReference type="EMBL" id="AXUT01000376">
    <property type="protein sequence ID" value="ESU77405.1"/>
    <property type="molecule type" value="Genomic_DNA"/>
</dbReference>
<comment type="pathway">
    <text evidence="4">Cofactor biosynthesis; ubiquinone biosynthesis.</text>
</comment>
<dbReference type="PANTHER" id="PTHR38683:SF1">
    <property type="entry name" value="CHORISMATE PYRUVATE-LYASE"/>
    <property type="match status" value="1"/>
</dbReference>
<comment type="similarity">
    <text evidence="4">Belongs to the UbiC family.</text>
</comment>
<dbReference type="FunFam" id="3.40.1410.10:FF:000002">
    <property type="entry name" value="Chorismate pyruvate-lyase"/>
    <property type="match status" value="1"/>
</dbReference>
<evidence type="ECO:0000313" key="6">
    <source>
        <dbReference type="Proteomes" id="UP000017944"/>
    </source>
</evidence>
<dbReference type="SUPFAM" id="SSF64288">
    <property type="entry name" value="Chorismate lyase-like"/>
    <property type="match status" value="1"/>
</dbReference>
<accession>A0A090NC77</accession>
<comment type="subunit">
    <text evidence="4">Monomer.</text>
</comment>
<dbReference type="Pfam" id="PF04345">
    <property type="entry name" value="Chor_lyase"/>
    <property type="match status" value="1"/>
</dbReference>
<keyword evidence="4 5" id="KW-0670">Pyruvate</keyword>
<comment type="subcellular location">
    <subcellularLocation>
        <location evidence="4">Cytoplasm</location>
    </subcellularLocation>
</comment>
<feature type="binding site" evidence="4">
    <location>
        <position position="114"/>
    </location>
    <ligand>
        <name>substrate</name>
    </ligand>
</feature>
<dbReference type="HAMAP" id="MF_01632">
    <property type="entry name" value="UbiC"/>
    <property type="match status" value="1"/>
</dbReference>